<comment type="caution">
    <text evidence="1">The sequence shown here is derived from an EMBL/GenBank/DDBJ whole genome shotgun (WGS) entry which is preliminary data.</text>
</comment>
<dbReference type="Proteomes" id="UP001174909">
    <property type="component" value="Unassembled WGS sequence"/>
</dbReference>
<protein>
    <submittedName>
        <fullName evidence="1">Transposase YncI</fullName>
    </submittedName>
</protein>
<dbReference type="AlphaFoldDB" id="A0AA35WRS4"/>
<proteinExistence type="predicted"/>
<sequence length="116" mass="13469">MLEKERVDIATGEVSRERWYLLTSLSSRRCAPKELLQVIRNHWSVENSLHHVKDRSWDEDVHTLRRPGLGEVYASLVNTALNALRLEGWFPLQMSMPLRAKTCAFRPTQTIARLRG</sequence>
<dbReference type="EMBL" id="CASHTH010002533">
    <property type="protein sequence ID" value="CAI8031388.1"/>
    <property type="molecule type" value="Genomic_DNA"/>
</dbReference>
<reference evidence="1" key="1">
    <citation type="submission" date="2023-03" db="EMBL/GenBank/DDBJ databases">
        <authorList>
            <person name="Steffen K."/>
            <person name="Cardenas P."/>
        </authorList>
    </citation>
    <scope>NUCLEOTIDE SEQUENCE</scope>
</reference>
<organism evidence="1 2">
    <name type="scientific">Geodia barretti</name>
    <name type="common">Barrett's horny sponge</name>
    <dbReference type="NCBI Taxonomy" id="519541"/>
    <lineage>
        <taxon>Eukaryota</taxon>
        <taxon>Metazoa</taxon>
        <taxon>Porifera</taxon>
        <taxon>Demospongiae</taxon>
        <taxon>Heteroscleromorpha</taxon>
        <taxon>Tetractinellida</taxon>
        <taxon>Astrophorina</taxon>
        <taxon>Geodiidae</taxon>
        <taxon>Geodia</taxon>
    </lineage>
</organism>
<keyword evidence="2" id="KW-1185">Reference proteome</keyword>
<accession>A0AA35WRS4</accession>
<evidence type="ECO:0000313" key="1">
    <source>
        <dbReference type="EMBL" id="CAI8031388.1"/>
    </source>
</evidence>
<gene>
    <name evidence="1" type="ORF">GBAR_LOCUS17821</name>
</gene>
<evidence type="ECO:0000313" key="2">
    <source>
        <dbReference type="Proteomes" id="UP001174909"/>
    </source>
</evidence>
<name>A0AA35WRS4_GEOBA</name>